<dbReference type="Gene3D" id="3.30.1330.60">
    <property type="entry name" value="OmpA-like domain"/>
    <property type="match status" value="1"/>
</dbReference>
<feature type="signal peptide" evidence="2">
    <location>
        <begin position="1"/>
        <end position="20"/>
    </location>
</feature>
<keyword evidence="2" id="KW-0732">Signal</keyword>
<protein>
    <submittedName>
        <fullName evidence="4">OmpA family protein</fullName>
    </submittedName>
</protein>
<name>A0A9X4LZ70_9ACTN</name>
<feature type="chain" id="PRO_5040906729" evidence="2">
    <location>
        <begin position="21"/>
        <end position="180"/>
    </location>
</feature>
<dbReference type="EMBL" id="JANRHA010000005">
    <property type="protein sequence ID" value="MDG3014874.1"/>
    <property type="molecule type" value="Genomic_DNA"/>
</dbReference>
<evidence type="ECO:0000256" key="2">
    <source>
        <dbReference type="SAM" id="SignalP"/>
    </source>
</evidence>
<accession>A0A9X4LZ70</accession>
<dbReference type="SUPFAM" id="SSF103088">
    <property type="entry name" value="OmpA-like"/>
    <property type="match status" value="1"/>
</dbReference>
<sequence length="180" mass="17556">MPNRLLYGTVAIAIGACALAGCSSSNESNSSATTAATPTATAEGGAGAGALSSAKETASSVVSSALNTAQQAVQDGINKALGVAPIAFTEGSSDLSTLDTVTLKAVAAVLKTNDSKITVEAYANDSNAVAAKSLATQRADNVAAELEKNGIDNSRITTAGTANPGGDVDVSHAKITVAGS</sequence>
<reference evidence="4" key="1">
    <citation type="submission" date="2022-08" db="EMBL/GenBank/DDBJ databases">
        <title>Genome analysis of Corynebacteriales strain.</title>
        <authorList>
            <person name="Lee S.D."/>
        </authorList>
    </citation>
    <scope>NUCLEOTIDE SEQUENCE</scope>
    <source>
        <strain evidence="4">D3-21</strain>
    </source>
</reference>
<feature type="domain" description="OmpA-like" evidence="3">
    <location>
        <begin position="88"/>
        <end position="163"/>
    </location>
</feature>
<organism evidence="4 5">
    <name type="scientific">Speluncibacter jeojiensis</name>
    <dbReference type="NCBI Taxonomy" id="2710754"/>
    <lineage>
        <taxon>Bacteria</taxon>
        <taxon>Bacillati</taxon>
        <taxon>Actinomycetota</taxon>
        <taxon>Actinomycetes</taxon>
        <taxon>Mycobacteriales</taxon>
        <taxon>Speluncibacteraceae</taxon>
        <taxon>Speluncibacter</taxon>
    </lineage>
</organism>
<keyword evidence="5" id="KW-1185">Reference proteome</keyword>
<gene>
    <name evidence="4" type="ORF">NVS88_09925</name>
</gene>
<proteinExistence type="predicted"/>
<evidence type="ECO:0000256" key="1">
    <source>
        <dbReference type="SAM" id="MobiDB-lite"/>
    </source>
</evidence>
<dbReference type="InterPro" id="IPR006665">
    <property type="entry name" value="OmpA-like"/>
</dbReference>
<evidence type="ECO:0000313" key="5">
    <source>
        <dbReference type="Proteomes" id="UP001152755"/>
    </source>
</evidence>
<evidence type="ECO:0000313" key="4">
    <source>
        <dbReference type="EMBL" id="MDG3014874.1"/>
    </source>
</evidence>
<dbReference type="InterPro" id="IPR036737">
    <property type="entry name" value="OmpA-like_sf"/>
</dbReference>
<dbReference type="Proteomes" id="UP001152755">
    <property type="component" value="Unassembled WGS sequence"/>
</dbReference>
<comment type="caution">
    <text evidence="4">The sequence shown here is derived from an EMBL/GenBank/DDBJ whole genome shotgun (WGS) entry which is preliminary data.</text>
</comment>
<dbReference type="AlphaFoldDB" id="A0A9X4LZ70"/>
<evidence type="ECO:0000259" key="3">
    <source>
        <dbReference type="Pfam" id="PF00691"/>
    </source>
</evidence>
<dbReference type="Pfam" id="PF00691">
    <property type="entry name" value="OmpA"/>
    <property type="match status" value="1"/>
</dbReference>
<dbReference type="PROSITE" id="PS51257">
    <property type="entry name" value="PROKAR_LIPOPROTEIN"/>
    <property type="match status" value="1"/>
</dbReference>
<dbReference type="RefSeq" id="WP_277834085.1">
    <property type="nucleotide sequence ID" value="NZ_JAAIVF010000005.1"/>
</dbReference>
<feature type="region of interest" description="Disordered" evidence="1">
    <location>
        <begin position="28"/>
        <end position="48"/>
    </location>
</feature>